<reference evidence="1" key="3">
    <citation type="submission" date="2025-08" db="UniProtKB">
        <authorList>
            <consortium name="Ensembl"/>
        </authorList>
    </citation>
    <scope>IDENTIFICATION</scope>
</reference>
<dbReference type="EMBL" id="EAAA01000984">
    <property type="status" value="NOT_ANNOTATED_CDS"/>
    <property type="molecule type" value="Genomic_DNA"/>
</dbReference>
<dbReference type="Proteomes" id="UP000008144">
    <property type="component" value="Chromosome 12"/>
</dbReference>
<dbReference type="InParanoid" id="H2XQZ2"/>
<keyword evidence="2" id="KW-1185">Reference proteome</keyword>
<reference evidence="1" key="4">
    <citation type="submission" date="2025-09" db="UniProtKB">
        <authorList>
            <consortium name="Ensembl"/>
        </authorList>
    </citation>
    <scope>IDENTIFICATION</scope>
</reference>
<dbReference type="HOGENOM" id="CLU_3129378_0_0_1"/>
<organism evidence="1 2">
    <name type="scientific">Ciona intestinalis</name>
    <name type="common">Transparent sea squirt</name>
    <name type="synonym">Ascidia intestinalis</name>
    <dbReference type="NCBI Taxonomy" id="7719"/>
    <lineage>
        <taxon>Eukaryota</taxon>
        <taxon>Metazoa</taxon>
        <taxon>Chordata</taxon>
        <taxon>Tunicata</taxon>
        <taxon>Ascidiacea</taxon>
        <taxon>Phlebobranchia</taxon>
        <taxon>Cionidae</taxon>
        <taxon>Ciona</taxon>
    </lineage>
</organism>
<reference evidence="2" key="1">
    <citation type="journal article" date="2002" name="Science">
        <title>The draft genome of Ciona intestinalis: insights into chordate and vertebrate origins.</title>
        <authorList>
            <person name="Dehal P."/>
            <person name="Satou Y."/>
            <person name="Campbell R.K."/>
            <person name="Chapman J."/>
            <person name="Degnan B."/>
            <person name="De Tomaso A."/>
            <person name="Davidson B."/>
            <person name="Di Gregorio A."/>
            <person name="Gelpke M."/>
            <person name="Goodstein D.M."/>
            <person name="Harafuji N."/>
            <person name="Hastings K.E."/>
            <person name="Ho I."/>
            <person name="Hotta K."/>
            <person name="Huang W."/>
            <person name="Kawashima T."/>
            <person name="Lemaire P."/>
            <person name="Martinez D."/>
            <person name="Meinertzhagen I.A."/>
            <person name="Necula S."/>
            <person name="Nonaka M."/>
            <person name="Putnam N."/>
            <person name="Rash S."/>
            <person name="Saiga H."/>
            <person name="Satake M."/>
            <person name="Terry A."/>
            <person name="Yamada L."/>
            <person name="Wang H.G."/>
            <person name="Awazu S."/>
            <person name="Azumi K."/>
            <person name="Boore J."/>
            <person name="Branno M."/>
            <person name="Chin-Bow S."/>
            <person name="DeSantis R."/>
            <person name="Doyle S."/>
            <person name="Francino P."/>
            <person name="Keys D.N."/>
            <person name="Haga S."/>
            <person name="Hayashi H."/>
            <person name="Hino K."/>
            <person name="Imai K.S."/>
            <person name="Inaba K."/>
            <person name="Kano S."/>
            <person name="Kobayashi K."/>
            <person name="Kobayashi M."/>
            <person name="Lee B.I."/>
            <person name="Makabe K.W."/>
            <person name="Manohar C."/>
            <person name="Matassi G."/>
            <person name="Medina M."/>
            <person name="Mochizuki Y."/>
            <person name="Mount S."/>
            <person name="Morishita T."/>
            <person name="Miura S."/>
            <person name="Nakayama A."/>
            <person name="Nishizaka S."/>
            <person name="Nomoto H."/>
            <person name="Ohta F."/>
            <person name="Oishi K."/>
            <person name="Rigoutsos I."/>
            <person name="Sano M."/>
            <person name="Sasaki A."/>
            <person name="Sasakura Y."/>
            <person name="Shoguchi E."/>
            <person name="Shin-i T."/>
            <person name="Spagnuolo A."/>
            <person name="Stainier D."/>
            <person name="Suzuki M.M."/>
            <person name="Tassy O."/>
            <person name="Takatori N."/>
            <person name="Tokuoka M."/>
            <person name="Yagi K."/>
            <person name="Yoshizaki F."/>
            <person name="Wada S."/>
            <person name="Zhang C."/>
            <person name="Hyatt P.D."/>
            <person name="Larimer F."/>
            <person name="Detter C."/>
            <person name="Doggett N."/>
            <person name="Glavina T."/>
            <person name="Hawkins T."/>
            <person name="Richardson P."/>
            <person name="Lucas S."/>
            <person name="Kohara Y."/>
            <person name="Levine M."/>
            <person name="Satoh N."/>
            <person name="Rokhsar D.S."/>
        </authorList>
    </citation>
    <scope>NUCLEOTIDE SEQUENCE [LARGE SCALE GENOMIC DNA]</scope>
</reference>
<dbReference type="AlphaFoldDB" id="H2XQZ2"/>
<proteinExistence type="predicted"/>
<dbReference type="Ensembl" id="ENSCINT00000035599.1">
    <property type="protein sequence ID" value="ENSCINP00000032076.1"/>
    <property type="gene ID" value="ENSCING00000019396.1"/>
</dbReference>
<evidence type="ECO:0000313" key="2">
    <source>
        <dbReference type="Proteomes" id="UP000008144"/>
    </source>
</evidence>
<evidence type="ECO:0000313" key="1">
    <source>
        <dbReference type="Ensembl" id="ENSCINP00000032076.1"/>
    </source>
</evidence>
<name>H2XQZ2_CIOIN</name>
<accession>H2XQZ2</accession>
<sequence length="50" mass="6044">NRIWHFLIRYILENGKIPFFLSSLIFLNTKIIRLKCNLVFNILYACNNSR</sequence>
<protein>
    <submittedName>
        <fullName evidence="1">Uncharacterized protein</fullName>
    </submittedName>
</protein>
<reference evidence="1" key="2">
    <citation type="journal article" date="2008" name="Genome Biol.">
        <title>Improved genome assembly and evidence-based global gene model set for the chordate Ciona intestinalis: new insight into intron and operon populations.</title>
        <authorList>
            <person name="Satou Y."/>
            <person name="Mineta K."/>
            <person name="Ogasawara M."/>
            <person name="Sasakura Y."/>
            <person name="Shoguchi E."/>
            <person name="Ueno K."/>
            <person name="Yamada L."/>
            <person name="Matsumoto J."/>
            <person name="Wasserscheid J."/>
            <person name="Dewar K."/>
            <person name="Wiley G.B."/>
            <person name="Macmil S.L."/>
            <person name="Roe B.A."/>
            <person name="Zeller R.W."/>
            <person name="Hastings K.E."/>
            <person name="Lemaire P."/>
            <person name="Lindquist E."/>
            <person name="Endo T."/>
            <person name="Hotta K."/>
            <person name="Inaba K."/>
        </authorList>
    </citation>
    <scope>NUCLEOTIDE SEQUENCE [LARGE SCALE GENOMIC DNA]</scope>
    <source>
        <strain evidence="1">wild type</strain>
    </source>
</reference>